<evidence type="ECO:0000256" key="5">
    <source>
        <dbReference type="ARBA" id="ARBA00023163"/>
    </source>
</evidence>
<gene>
    <name evidence="9" type="ORF">SI8410_07010653</name>
</gene>
<evidence type="ECO:0000256" key="6">
    <source>
        <dbReference type="ARBA" id="ARBA00023242"/>
    </source>
</evidence>
<comment type="similarity">
    <text evidence="2">Belongs to the bHLH protein family.</text>
</comment>
<feature type="region of interest" description="Disordered" evidence="7">
    <location>
        <begin position="422"/>
        <end position="459"/>
    </location>
</feature>
<dbReference type="GO" id="GO:0005634">
    <property type="term" value="C:nucleus"/>
    <property type="evidence" value="ECO:0007669"/>
    <property type="project" value="UniProtKB-SubCell"/>
</dbReference>
<evidence type="ECO:0000256" key="3">
    <source>
        <dbReference type="ARBA" id="ARBA00023015"/>
    </source>
</evidence>
<dbReference type="AlphaFoldDB" id="A0A7I8KQ84"/>
<sequence length="545" mass="60519">MVDQQGSAGVANGSSNSNPKTLHQRLQAVVLSIHWTYSLFWQFSPSRGVLSWADGCYNGVIKTRKTVQQTEEAGEPADENEPLHRAQQLKDLYQSLLTEEEDLEPPRRSWATLSPEDLTESEWFFLMCISFSYPPGIGLPGRAFQTQGAVWLSGANGVDSKIFSRAILAKTVVCIPLSGGVLEIGTTDWVEEDPDLIQQVKNVFRACRSDYALSEFSTSNPAPGQQPFSGHHVGDYGDVDDGAESTYCSRAREESPVEDFEIPEETTTHNVAAVGKNRPPEDLSDCGGLLDDRRRSAFSPWSPREVPLLMQQWGHPQKTLKLVLRTIPYLYGGWGDERSPKSTEGEDLLSGKHVLAERKRREKLNEKFLALRSLVPSGTKVDKASVLGDTVNYIKQLLRRTEENEARIRQIESEKTTIAPNVFASDGGERTTNPKRRSEATGVTTRAGRKRPRASCNDSELVNGGSLHVSVIETDMLVEMKCQNVDGLLVRIMEVLEELRLDTTSITSASTDGNFKVEIRAKVKEINGKRSSIVQVKKALYQLLP</sequence>
<dbReference type="PROSITE" id="PS50888">
    <property type="entry name" value="BHLH"/>
    <property type="match status" value="1"/>
</dbReference>
<dbReference type="Proteomes" id="UP000663760">
    <property type="component" value="Chromosome 7"/>
</dbReference>
<comment type="subcellular location">
    <subcellularLocation>
        <location evidence="1">Nucleus</location>
    </subcellularLocation>
</comment>
<dbReference type="PANTHER" id="PTHR46266">
    <property type="entry name" value="TRANSCRIPTION FACTOR TT8"/>
    <property type="match status" value="1"/>
</dbReference>
<dbReference type="InterPro" id="IPR054502">
    <property type="entry name" value="bHLH-TF_ACT-like_plant"/>
</dbReference>
<evidence type="ECO:0000259" key="8">
    <source>
        <dbReference type="PROSITE" id="PS50888"/>
    </source>
</evidence>
<keyword evidence="10" id="KW-1185">Reference proteome</keyword>
<keyword evidence="4" id="KW-0010">Activator</keyword>
<dbReference type="EMBL" id="LR746270">
    <property type="protein sequence ID" value="CAA7399983.1"/>
    <property type="molecule type" value="Genomic_DNA"/>
</dbReference>
<dbReference type="InterPro" id="IPR036638">
    <property type="entry name" value="HLH_DNA-bd_sf"/>
</dbReference>
<evidence type="ECO:0000256" key="7">
    <source>
        <dbReference type="SAM" id="MobiDB-lite"/>
    </source>
</evidence>
<organism evidence="9 10">
    <name type="scientific">Spirodela intermedia</name>
    <name type="common">Intermediate duckweed</name>
    <dbReference type="NCBI Taxonomy" id="51605"/>
    <lineage>
        <taxon>Eukaryota</taxon>
        <taxon>Viridiplantae</taxon>
        <taxon>Streptophyta</taxon>
        <taxon>Embryophyta</taxon>
        <taxon>Tracheophyta</taxon>
        <taxon>Spermatophyta</taxon>
        <taxon>Magnoliopsida</taxon>
        <taxon>Liliopsida</taxon>
        <taxon>Araceae</taxon>
        <taxon>Lemnoideae</taxon>
        <taxon>Spirodela</taxon>
    </lineage>
</organism>
<keyword evidence="5" id="KW-0804">Transcription</keyword>
<dbReference type="Gene3D" id="4.10.280.10">
    <property type="entry name" value="Helix-loop-helix DNA-binding domain"/>
    <property type="match status" value="1"/>
</dbReference>
<name>A0A7I8KQ84_SPIIN</name>
<keyword evidence="6" id="KW-0539">Nucleus</keyword>
<dbReference type="SMART" id="SM00353">
    <property type="entry name" value="HLH"/>
    <property type="match status" value="1"/>
</dbReference>
<reference evidence="9" key="1">
    <citation type="submission" date="2020-02" db="EMBL/GenBank/DDBJ databases">
        <authorList>
            <person name="Scholz U."/>
            <person name="Mascher M."/>
            <person name="Fiebig A."/>
        </authorList>
    </citation>
    <scope>NUCLEOTIDE SEQUENCE</scope>
</reference>
<dbReference type="Pfam" id="PF22754">
    <property type="entry name" value="bHLH-TF_ACT-like_plant"/>
    <property type="match status" value="1"/>
</dbReference>
<accession>A0A7I8KQ84</accession>
<proteinExistence type="inferred from homology"/>
<dbReference type="GO" id="GO:0046983">
    <property type="term" value="F:protein dimerization activity"/>
    <property type="evidence" value="ECO:0007669"/>
    <property type="project" value="InterPro"/>
</dbReference>
<dbReference type="InterPro" id="IPR025610">
    <property type="entry name" value="MYC/MYB_N"/>
</dbReference>
<evidence type="ECO:0000256" key="1">
    <source>
        <dbReference type="ARBA" id="ARBA00004123"/>
    </source>
</evidence>
<dbReference type="Pfam" id="PF14215">
    <property type="entry name" value="bHLH-MYC_N"/>
    <property type="match status" value="1"/>
</dbReference>
<dbReference type="OrthoDB" id="690068at2759"/>
<dbReference type="SUPFAM" id="SSF47459">
    <property type="entry name" value="HLH, helix-loop-helix DNA-binding domain"/>
    <property type="match status" value="1"/>
</dbReference>
<dbReference type="InterPro" id="IPR011598">
    <property type="entry name" value="bHLH_dom"/>
</dbReference>
<dbReference type="Pfam" id="PF00010">
    <property type="entry name" value="HLH"/>
    <property type="match status" value="1"/>
</dbReference>
<protein>
    <recommendedName>
        <fullName evidence="8">BHLH domain-containing protein</fullName>
    </recommendedName>
</protein>
<evidence type="ECO:0000313" key="10">
    <source>
        <dbReference type="Proteomes" id="UP000663760"/>
    </source>
</evidence>
<evidence type="ECO:0000313" key="9">
    <source>
        <dbReference type="EMBL" id="CAA7399983.1"/>
    </source>
</evidence>
<dbReference type="PANTHER" id="PTHR46266:SF4">
    <property type="entry name" value="TRANSCRIPTION FACTOR TT8"/>
    <property type="match status" value="1"/>
</dbReference>
<feature type="domain" description="BHLH" evidence="8">
    <location>
        <begin position="348"/>
        <end position="397"/>
    </location>
</feature>
<evidence type="ECO:0000256" key="4">
    <source>
        <dbReference type="ARBA" id="ARBA00023159"/>
    </source>
</evidence>
<keyword evidence="3" id="KW-0805">Transcription regulation</keyword>
<evidence type="ECO:0000256" key="2">
    <source>
        <dbReference type="ARBA" id="ARBA00005510"/>
    </source>
</evidence>